<protein>
    <submittedName>
        <fullName evidence="2">Uncharacterized protein</fullName>
    </submittedName>
</protein>
<sequence length="285" mass="31466">MRPGQYPGDDRLDSELMELERMMRPRLAPYPVKEPTPEESRQLVQHLLQRAERQDPLSDLETRGVRRRMLSLGQFIRLQMGTYGWGFWAVSLVIFVLLTLSATQMSQGHGESSLNLYAMILPGYVVAAAVYGRVSGDRGMRLVENTVPFPPALLWLIRVLVVTGLNIAFGVLGTALLAFTVRGMEPFLFLVHWLSAVFATGGLTAWVLFRRGVRPAIATGIEVWALAAVLQQPSFLGDTAASWGSVLLLVAGLAAMVRAGRRGYAMWKAWAGVPGLVGWPLHRRG</sequence>
<evidence type="ECO:0000256" key="1">
    <source>
        <dbReference type="SAM" id="Phobius"/>
    </source>
</evidence>
<proteinExistence type="predicted"/>
<feature type="transmembrane region" description="Helical" evidence="1">
    <location>
        <begin position="216"/>
        <end position="234"/>
    </location>
</feature>
<dbReference type="EMBL" id="CP024955">
    <property type="protein sequence ID" value="ATY84030.1"/>
    <property type="molecule type" value="Genomic_DNA"/>
</dbReference>
<reference evidence="3" key="1">
    <citation type="submission" date="2017-11" db="EMBL/GenBank/DDBJ databases">
        <title>Complete Genome Sequence of Kyrpidia sp. Strain EA-1, a thermophilic, hydrogen-oxidizing Bacterium, isolated from the Azores.</title>
        <authorList>
            <person name="Reiner J.E."/>
            <person name="Lapp C.J."/>
            <person name="Bunk B."/>
            <person name="Gescher J."/>
        </authorList>
    </citation>
    <scope>NUCLEOTIDE SEQUENCE [LARGE SCALE GENOMIC DNA]</scope>
    <source>
        <strain evidence="3">EA-1</strain>
    </source>
</reference>
<evidence type="ECO:0000313" key="3">
    <source>
        <dbReference type="Proteomes" id="UP000231932"/>
    </source>
</evidence>
<name>A0A2K8N628_9BACL</name>
<keyword evidence="1" id="KW-0472">Membrane</keyword>
<feature type="transmembrane region" description="Helical" evidence="1">
    <location>
        <begin position="187"/>
        <end position="209"/>
    </location>
</feature>
<keyword evidence="1" id="KW-1133">Transmembrane helix</keyword>
<feature type="transmembrane region" description="Helical" evidence="1">
    <location>
        <begin position="155"/>
        <end position="181"/>
    </location>
</feature>
<accession>A0A2K8N628</accession>
<feature type="transmembrane region" description="Helical" evidence="1">
    <location>
        <begin position="83"/>
        <end position="102"/>
    </location>
</feature>
<dbReference type="OrthoDB" id="2584870at2"/>
<dbReference type="Proteomes" id="UP000231932">
    <property type="component" value="Chromosome"/>
</dbReference>
<dbReference type="KEGG" id="kyr:CVV65_02900"/>
<gene>
    <name evidence="2" type="ORF">CVV65_02900</name>
</gene>
<dbReference type="AlphaFoldDB" id="A0A2K8N628"/>
<dbReference type="RefSeq" id="WP_100666863.1">
    <property type="nucleotide sequence ID" value="NZ_CP024955.1"/>
</dbReference>
<keyword evidence="3" id="KW-1185">Reference proteome</keyword>
<feature type="transmembrane region" description="Helical" evidence="1">
    <location>
        <begin position="240"/>
        <end position="259"/>
    </location>
</feature>
<keyword evidence="1" id="KW-0812">Transmembrane</keyword>
<organism evidence="2 3">
    <name type="scientific">Kyrpidia spormannii</name>
    <dbReference type="NCBI Taxonomy" id="2055160"/>
    <lineage>
        <taxon>Bacteria</taxon>
        <taxon>Bacillati</taxon>
        <taxon>Bacillota</taxon>
        <taxon>Bacilli</taxon>
        <taxon>Bacillales</taxon>
        <taxon>Alicyclobacillaceae</taxon>
        <taxon>Kyrpidia</taxon>
    </lineage>
</organism>
<feature type="transmembrane region" description="Helical" evidence="1">
    <location>
        <begin position="114"/>
        <end position="134"/>
    </location>
</feature>
<evidence type="ECO:0000313" key="2">
    <source>
        <dbReference type="EMBL" id="ATY84030.1"/>
    </source>
</evidence>